<protein>
    <submittedName>
        <fullName evidence="1">Uncharacterized protein</fullName>
    </submittedName>
</protein>
<organism evidence="1 2">
    <name type="scientific">Lophiotrema nucula</name>
    <dbReference type="NCBI Taxonomy" id="690887"/>
    <lineage>
        <taxon>Eukaryota</taxon>
        <taxon>Fungi</taxon>
        <taxon>Dikarya</taxon>
        <taxon>Ascomycota</taxon>
        <taxon>Pezizomycotina</taxon>
        <taxon>Dothideomycetes</taxon>
        <taxon>Pleosporomycetidae</taxon>
        <taxon>Pleosporales</taxon>
        <taxon>Lophiotremataceae</taxon>
        <taxon>Lophiotrema</taxon>
    </lineage>
</organism>
<gene>
    <name evidence="1" type="ORF">BDV96DRAFT_200296</name>
</gene>
<sequence length="787" mass="88263">MPVTSPDASVFPTAEEASRKVEDWQAFAEQGNFDADVHIVDPHAHYTMLDSLERSVILRSQYLRQAGDSTSFGPEKYAMIQELKMMPMTPAWVYNLVAGFQGKEDLANRKIIGCLCEVYRVLLGVIEGLELLKRLQKSKDMYSMLLERLDGTVAELVPIRRETLITFKEGLEVSISVALRLESTDLGGMRNALMECLLPLLESVLAPFGDLARTSDITDLGKTLGVCRVSVYMLDLGLVLYAGSHASTFDTLDADQHIQSMDFELESGTYFICNKRPLACLDGFLDAKSVWVFQVGDSRAAIPRVASDRRKLSILTTIDVLADVWGPVWAEARPAHTHGEKQRIRKYHVSKGCIWRDRAGNASEILGAVKCHWYNWAQDYARRVSSLFTDAADMYLDDKLLIGTDLEPNTECQYTLQEHQATYGHIMRPLGPKPSTWRLDGATAALQFTAPKVIAFQIQGNVKKVPETTIKQFLIDKWGLEPERANPGCLNSHFGVEISHCSGNARRVPLKAILQMNPIQELLERQIPGWGMTDWGLAFRRAMSNGSKNAIFKFWKDYVDARPLVGQLVQSVLDVLDDTGQYEKGLRAGFLYCGSELCIHINERNNEWAGLLKDSYLMATYAIVNDVCLEYRRPDDTTAICNDEARYTVLQTQIGLRKDDELKERLKIVPNTQTFKSVDDSPGLRILLVPEMPLKRAFLGNYNLAIGKELVDRSGNPFERFEKVSIRASGKSFGGMAYPRARASLAAQAMLVDSESVAAQEGLTQLELEKILKEQNLSMYGIGTWHF</sequence>
<dbReference type="Proteomes" id="UP000799770">
    <property type="component" value="Unassembled WGS sequence"/>
</dbReference>
<reference evidence="1" key="1">
    <citation type="journal article" date="2020" name="Stud. Mycol.">
        <title>101 Dothideomycetes genomes: a test case for predicting lifestyles and emergence of pathogens.</title>
        <authorList>
            <person name="Haridas S."/>
            <person name="Albert R."/>
            <person name="Binder M."/>
            <person name="Bloem J."/>
            <person name="Labutti K."/>
            <person name="Salamov A."/>
            <person name="Andreopoulos B."/>
            <person name="Baker S."/>
            <person name="Barry K."/>
            <person name="Bills G."/>
            <person name="Bluhm B."/>
            <person name="Cannon C."/>
            <person name="Castanera R."/>
            <person name="Culley D."/>
            <person name="Daum C."/>
            <person name="Ezra D."/>
            <person name="Gonzalez J."/>
            <person name="Henrissat B."/>
            <person name="Kuo A."/>
            <person name="Liang C."/>
            <person name="Lipzen A."/>
            <person name="Lutzoni F."/>
            <person name="Magnuson J."/>
            <person name="Mondo S."/>
            <person name="Nolan M."/>
            <person name="Ohm R."/>
            <person name="Pangilinan J."/>
            <person name="Park H.-J."/>
            <person name="Ramirez L."/>
            <person name="Alfaro M."/>
            <person name="Sun H."/>
            <person name="Tritt A."/>
            <person name="Yoshinaga Y."/>
            <person name="Zwiers L.-H."/>
            <person name="Turgeon B."/>
            <person name="Goodwin S."/>
            <person name="Spatafora J."/>
            <person name="Crous P."/>
            <person name="Grigoriev I."/>
        </authorList>
    </citation>
    <scope>NUCLEOTIDE SEQUENCE</scope>
    <source>
        <strain evidence="1">CBS 627.86</strain>
    </source>
</reference>
<proteinExistence type="predicted"/>
<evidence type="ECO:0000313" key="1">
    <source>
        <dbReference type="EMBL" id="KAF2110328.1"/>
    </source>
</evidence>
<name>A0A6A5YW44_9PLEO</name>
<accession>A0A6A5YW44</accession>
<dbReference type="OrthoDB" id="428577at2759"/>
<keyword evidence="2" id="KW-1185">Reference proteome</keyword>
<dbReference type="EMBL" id="ML977338">
    <property type="protein sequence ID" value="KAF2110328.1"/>
    <property type="molecule type" value="Genomic_DNA"/>
</dbReference>
<dbReference type="AlphaFoldDB" id="A0A6A5YW44"/>
<evidence type="ECO:0000313" key="2">
    <source>
        <dbReference type="Proteomes" id="UP000799770"/>
    </source>
</evidence>